<comment type="caution">
    <text evidence="3">The sequence shown here is derived from an EMBL/GenBank/DDBJ whole genome shotgun (WGS) entry which is preliminary data.</text>
</comment>
<keyword evidence="4" id="KW-1185">Reference proteome</keyword>
<name>A0ABU0HRG9_9HYPH</name>
<feature type="domain" description="Acyltransferase 3" evidence="2">
    <location>
        <begin position="16"/>
        <end position="344"/>
    </location>
</feature>
<accession>A0ABU0HRG9</accession>
<feature type="transmembrane region" description="Helical" evidence="1">
    <location>
        <begin position="138"/>
        <end position="161"/>
    </location>
</feature>
<keyword evidence="1" id="KW-0472">Membrane</keyword>
<evidence type="ECO:0000259" key="2">
    <source>
        <dbReference type="Pfam" id="PF01757"/>
    </source>
</evidence>
<feature type="transmembrane region" description="Helical" evidence="1">
    <location>
        <begin position="173"/>
        <end position="195"/>
    </location>
</feature>
<keyword evidence="1" id="KW-0812">Transmembrane</keyword>
<gene>
    <name evidence="3" type="ORF">QO016_004020</name>
</gene>
<feature type="transmembrane region" description="Helical" evidence="1">
    <location>
        <begin position="325"/>
        <end position="346"/>
    </location>
</feature>
<reference evidence="3 4" key="1">
    <citation type="submission" date="2023-07" db="EMBL/GenBank/DDBJ databases">
        <title>Genomic Encyclopedia of Type Strains, Phase IV (KMG-IV): sequencing the most valuable type-strain genomes for metagenomic binning, comparative biology and taxonomic classification.</title>
        <authorList>
            <person name="Goeker M."/>
        </authorList>
    </citation>
    <scope>NUCLEOTIDE SEQUENCE [LARGE SCALE GENOMIC DNA]</scope>
    <source>
        <strain evidence="3 4">DSM 19562</strain>
    </source>
</reference>
<dbReference type="InterPro" id="IPR050879">
    <property type="entry name" value="Acyltransferase_3"/>
</dbReference>
<organism evidence="3 4">
    <name type="scientific">Methylobacterium persicinum</name>
    <dbReference type="NCBI Taxonomy" id="374426"/>
    <lineage>
        <taxon>Bacteria</taxon>
        <taxon>Pseudomonadati</taxon>
        <taxon>Pseudomonadota</taxon>
        <taxon>Alphaproteobacteria</taxon>
        <taxon>Hyphomicrobiales</taxon>
        <taxon>Methylobacteriaceae</taxon>
        <taxon>Methylobacterium</taxon>
    </lineage>
</organism>
<evidence type="ECO:0000313" key="4">
    <source>
        <dbReference type="Proteomes" id="UP001236369"/>
    </source>
</evidence>
<feature type="transmembrane region" description="Helical" evidence="1">
    <location>
        <begin position="215"/>
        <end position="233"/>
    </location>
</feature>
<feature type="transmembrane region" description="Helical" evidence="1">
    <location>
        <begin position="96"/>
        <end position="113"/>
    </location>
</feature>
<dbReference type="Pfam" id="PF01757">
    <property type="entry name" value="Acyl_transf_3"/>
    <property type="match status" value="1"/>
</dbReference>
<dbReference type="InterPro" id="IPR002656">
    <property type="entry name" value="Acyl_transf_3_dom"/>
</dbReference>
<dbReference type="RefSeq" id="WP_238252844.1">
    <property type="nucleotide sequence ID" value="NZ_BPQX01000063.1"/>
</dbReference>
<dbReference type="PANTHER" id="PTHR23028">
    <property type="entry name" value="ACETYLTRANSFERASE"/>
    <property type="match status" value="1"/>
</dbReference>
<feature type="transmembrane region" description="Helical" evidence="1">
    <location>
        <begin position="292"/>
        <end position="313"/>
    </location>
</feature>
<keyword evidence="1" id="KW-1133">Transmembrane helix</keyword>
<feature type="transmembrane region" description="Helical" evidence="1">
    <location>
        <begin position="21"/>
        <end position="38"/>
    </location>
</feature>
<sequence length="380" mass="42845">MIERTEGTVSAPRRLDYLESLRGLAALMVVLHHHYMTAPFLQEVVRFTPLRFLINGRSSVIFFFVLSGFVIVYGILNGSRKFSYPNFVLRRLVRIYLPYVASGVIAIACYFLLQPRVLSDTAITFNEMWSQPLRDSTLAQFFLLAGTPAANTVNTVAWSLVYELRISLLLPFLYLLAVRFPWSLWAFVVVEVITNRFRWDPVPFHATDLVSNLDVTVHFVMPFVLGIFLAVWCSRAAIPDLDRTPMKAGLLLCAALGLLMIFRDEPASLGAAILMYVAIGSKRFQNILRWRALIALGMISYSLYLTHAIVLQVTVRAFHGVLPLWGALAISLVASFPVAILFYRFIERPTHRLSRWIGRPVTAGGHALPRSSTSPNPSKR</sequence>
<evidence type="ECO:0000256" key="1">
    <source>
        <dbReference type="SAM" id="Phobius"/>
    </source>
</evidence>
<protein>
    <submittedName>
        <fullName evidence="3">Peptidoglycan/LPS O-acetylase OafA/YrhL</fullName>
    </submittedName>
</protein>
<feature type="transmembrane region" description="Helical" evidence="1">
    <location>
        <begin position="58"/>
        <end position="76"/>
    </location>
</feature>
<evidence type="ECO:0000313" key="3">
    <source>
        <dbReference type="EMBL" id="MDQ0444507.1"/>
    </source>
</evidence>
<dbReference type="Proteomes" id="UP001236369">
    <property type="component" value="Unassembled WGS sequence"/>
</dbReference>
<proteinExistence type="predicted"/>
<dbReference type="EMBL" id="JAUSVV010000013">
    <property type="protein sequence ID" value="MDQ0444507.1"/>
    <property type="molecule type" value="Genomic_DNA"/>
</dbReference>